<evidence type="ECO:0000313" key="4">
    <source>
        <dbReference type="Proteomes" id="UP001230005"/>
    </source>
</evidence>
<feature type="domain" description="M23ase beta-sheet core" evidence="2">
    <location>
        <begin position="218"/>
        <end position="316"/>
    </location>
</feature>
<evidence type="ECO:0000313" key="3">
    <source>
        <dbReference type="EMBL" id="MDQ0257630.1"/>
    </source>
</evidence>
<dbReference type="PANTHER" id="PTHR21666">
    <property type="entry name" value="PEPTIDASE-RELATED"/>
    <property type="match status" value="1"/>
</dbReference>
<dbReference type="EMBL" id="JAUSUG010000031">
    <property type="protein sequence ID" value="MDQ0257630.1"/>
    <property type="molecule type" value="Genomic_DNA"/>
</dbReference>
<proteinExistence type="predicted"/>
<dbReference type="SUPFAM" id="SSF51261">
    <property type="entry name" value="Duplicated hybrid motif"/>
    <property type="match status" value="1"/>
</dbReference>
<evidence type="ECO:0000259" key="2">
    <source>
        <dbReference type="Pfam" id="PF01551"/>
    </source>
</evidence>
<organism evidence="3 4">
    <name type="scientific">Evansella vedderi</name>
    <dbReference type="NCBI Taxonomy" id="38282"/>
    <lineage>
        <taxon>Bacteria</taxon>
        <taxon>Bacillati</taxon>
        <taxon>Bacillota</taxon>
        <taxon>Bacilli</taxon>
        <taxon>Bacillales</taxon>
        <taxon>Bacillaceae</taxon>
        <taxon>Evansella</taxon>
    </lineage>
</organism>
<name>A0ABU0A2Z9_9BACI</name>
<keyword evidence="4" id="KW-1185">Reference proteome</keyword>
<dbReference type="InterPro" id="IPR050570">
    <property type="entry name" value="Cell_wall_metabolism_enzyme"/>
</dbReference>
<evidence type="ECO:0000256" key="1">
    <source>
        <dbReference type="ARBA" id="ARBA00022729"/>
    </source>
</evidence>
<protein>
    <recommendedName>
        <fullName evidence="2">M23ase beta-sheet core domain-containing protein</fullName>
    </recommendedName>
</protein>
<dbReference type="Gene3D" id="2.70.70.10">
    <property type="entry name" value="Glucose Permease (Domain IIA)"/>
    <property type="match status" value="1"/>
</dbReference>
<dbReference type="InterPro" id="IPR011055">
    <property type="entry name" value="Dup_hybrid_motif"/>
</dbReference>
<dbReference type="Proteomes" id="UP001230005">
    <property type="component" value="Unassembled WGS sequence"/>
</dbReference>
<dbReference type="Pfam" id="PF01551">
    <property type="entry name" value="Peptidase_M23"/>
    <property type="match status" value="1"/>
</dbReference>
<gene>
    <name evidence="3" type="ORF">J2S74_005092</name>
</gene>
<dbReference type="PANTHER" id="PTHR21666:SF289">
    <property type="entry name" value="L-ALA--D-GLU ENDOPEPTIDASE"/>
    <property type="match status" value="1"/>
</dbReference>
<accession>A0ABU0A2Z9</accession>
<comment type="caution">
    <text evidence="3">The sequence shown here is derived from an EMBL/GenBank/DDBJ whole genome shotgun (WGS) entry which is preliminary data.</text>
</comment>
<reference evidence="3 4" key="1">
    <citation type="submission" date="2023-07" db="EMBL/GenBank/DDBJ databases">
        <title>Genomic Encyclopedia of Type Strains, Phase IV (KMG-IV): sequencing the most valuable type-strain genomes for metagenomic binning, comparative biology and taxonomic classification.</title>
        <authorList>
            <person name="Goeker M."/>
        </authorList>
    </citation>
    <scope>NUCLEOTIDE SEQUENCE [LARGE SCALE GENOMIC DNA]</scope>
    <source>
        <strain evidence="3 4">DSM 9768</strain>
    </source>
</reference>
<sequence length="342" mass="39340">MKGEVIPMRNYTKIFLLLIPLLFILPIYFSAADKKADLSSEDIYKERMALYLKAEATSQIPWYYFAAVDSYERGLRRARNDLPEEEGFIAIHYTNEEWAGELNPNKDDNNAVSISLFGGVGLDGNGDGKADINDDEDVLYTFAQHLAGFGRNEEDIRIGLWDYYQRDKAVELITGHAKVYKKFQTLNLRENSFAVPLHYNYSYRSTWGDGRGWGGRRIHEGTDIFADYGTPVKSTSYGIVELKGWNKYGGWRVGIRDIHNVYHYYAHLSRFEDGIERGTIVEPGQVIGYVGSSGYGKPGTQGKFPPHLHYGMYRDNGFIEWSFDPYPSLRRWEQLDRQKKNN</sequence>
<dbReference type="CDD" id="cd12797">
    <property type="entry name" value="M23_peptidase"/>
    <property type="match status" value="1"/>
</dbReference>
<dbReference type="InterPro" id="IPR016047">
    <property type="entry name" value="M23ase_b-sheet_dom"/>
</dbReference>
<keyword evidence="1" id="KW-0732">Signal</keyword>